<dbReference type="Pfam" id="PF07883">
    <property type="entry name" value="Cupin_2"/>
    <property type="match status" value="1"/>
</dbReference>
<keyword evidence="3" id="KW-1185">Reference proteome</keyword>
<name>A0A3D9V2Z4_THECX</name>
<dbReference type="CDD" id="cd02208">
    <property type="entry name" value="cupin_RmlC-like"/>
    <property type="match status" value="1"/>
</dbReference>
<dbReference type="RefSeq" id="WP_115849582.1">
    <property type="nucleotide sequence ID" value="NZ_QTUC01000001.1"/>
</dbReference>
<dbReference type="SUPFAM" id="SSF51182">
    <property type="entry name" value="RmlC-like cupins"/>
    <property type="match status" value="1"/>
</dbReference>
<dbReference type="InterPro" id="IPR014710">
    <property type="entry name" value="RmlC-like_jellyroll"/>
</dbReference>
<evidence type="ECO:0000313" key="3">
    <source>
        <dbReference type="Proteomes" id="UP000256485"/>
    </source>
</evidence>
<gene>
    <name evidence="2" type="ORF">DFJ64_1261</name>
</gene>
<dbReference type="OrthoDB" id="623300at2"/>
<comment type="caution">
    <text evidence="2">The sequence shown here is derived from an EMBL/GenBank/DDBJ whole genome shotgun (WGS) entry which is preliminary data.</text>
</comment>
<dbReference type="Proteomes" id="UP000256485">
    <property type="component" value="Unassembled WGS sequence"/>
</dbReference>
<sequence>MAVEPFALSGQGVTGCFPGGTAVSRVRIYDWPTVDGLRGGSPHVHLTCTEGYVVVAGRGRLQTLGPDGAVEVPLGVGDVVWFTPGVIHRAVNDGGLEVLVVMQNAGLPEAGDAVLTLPPEYLADPGRYAATVRLSCPDRADPRDEPTARRRRDLAVEGFLALRDAVVAEGPSALDDFYAAAANLVAPRLATWKERWRSGPVAVVDETGRQLAALAEGDRSHLRQGGVFSCSAPAERYGMCGWLTPYAPQGQRRV</sequence>
<proteinExistence type="predicted"/>
<organism evidence="2 3">
    <name type="scientific">Thermasporomyces composti</name>
    <dbReference type="NCBI Taxonomy" id="696763"/>
    <lineage>
        <taxon>Bacteria</taxon>
        <taxon>Bacillati</taxon>
        <taxon>Actinomycetota</taxon>
        <taxon>Actinomycetes</taxon>
        <taxon>Propionibacteriales</taxon>
        <taxon>Nocardioidaceae</taxon>
        <taxon>Thermasporomyces</taxon>
    </lineage>
</organism>
<evidence type="ECO:0000313" key="2">
    <source>
        <dbReference type="EMBL" id="REF35869.1"/>
    </source>
</evidence>
<evidence type="ECO:0000259" key="1">
    <source>
        <dbReference type="Pfam" id="PF07883"/>
    </source>
</evidence>
<accession>A0A3D9V2Z4</accession>
<reference evidence="2 3" key="1">
    <citation type="submission" date="2018-08" db="EMBL/GenBank/DDBJ databases">
        <title>Sequencing the genomes of 1000 actinobacteria strains.</title>
        <authorList>
            <person name="Klenk H.-P."/>
        </authorList>
    </citation>
    <scope>NUCLEOTIDE SEQUENCE [LARGE SCALE GENOMIC DNA]</scope>
    <source>
        <strain evidence="2 3">DSM 22891</strain>
    </source>
</reference>
<protein>
    <submittedName>
        <fullName evidence="2">Cupin domain</fullName>
    </submittedName>
</protein>
<dbReference type="InterPro" id="IPR013096">
    <property type="entry name" value="Cupin_2"/>
</dbReference>
<feature type="domain" description="Cupin type-2" evidence="1">
    <location>
        <begin position="40"/>
        <end position="101"/>
    </location>
</feature>
<dbReference type="AlphaFoldDB" id="A0A3D9V2Z4"/>
<dbReference type="Gene3D" id="2.60.120.10">
    <property type="entry name" value="Jelly Rolls"/>
    <property type="match status" value="1"/>
</dbReference>
<dbReference type="InterPro" id="IPR011051">
    <property type="entry name" value="RmlC_Cupin_sf"/>
</dbReference>
<dbReference type="EMBL" id="QTUC01000001">
    <property type="protein sequence ID" value="REF35869.1"/>
    <property type="molecule type" value="Genomic_DNA"/>
</dbReference>